<evidence type="ECO:0000313" key="9">
    <source>
        <dbReference type="Proteomes" id="UP000283634"/>
    </source>
</evidence>
<dbReference type="Gene3D" id="1.20.5.4820">
    <property type="match status" value="1"/>
</dbReference>
<name>A0A422N4I3_TRYRA</name>
<evidence type="ECO:0000256" key="5">
    <source>
        <dbReference type="ARBA" id="ARBA00023203"/>
    </source>
</evidence>
<dbReference type="OrthoDB" id="240573at2759"/>
<keyword evidence="2 6" id="KW-0067">ATP-binding</keyword>
<sequence>MVPQDHNMSRYLREGPVIEKNLLHSWAQAHNTYYDMVSDCVNQCILVSGESGAGKTEATKIVIKYLAQVSCLEGTEAERAASLQVGEKLGACSPILECFGNARTLCNDNSSRFGKFMKVKFNAKAQLVGAETTKYLLEKSRIVTAAENERVYHSFYLLVRGAMRKTLELASETAYTSLNAGGCLHNSEYDTAADYNDVVGAMRKIGMRKEEVHSVWACVGGILSLLNVMFDADGEGAQVRQATEKYLRDAVRLWRVDEAALRQEMVATTLIVQKTETIKLLRPTLAVDARDALVKALYDGLFGWLVDKSNQICDVAAEGNWIGLLDIFGFENFTRNSFEQLCINLTNETLQNHYNKYIFEKDMDECREEGIDVTAVTCPDNAPCLRLIVGKGGILALLDEECTLGKGSELAFLEKLHQAHTGKSSFFEKKKVSRDTFIIHHYAASVTYNVDGWLEKNRDTLKDGVKRLMRNSKDPLIRELLEPPLPPETRSKRLTVGAFFKGQLAALMEVINSTNPHWIRCIKPHPAKKPLMFDGVQTMRQLESSGVLGTVKVRKAGYPVRNLFDKFNARYMIIIGSKAQGRSGRELAQVILTACKVNNKIMAQLGKTKVFMKAEAFPIMERQRNEALAKFCLRLQSCGRGYLARVRSNRENCERMCRRLALLLTSAYRAYMRRSAALREAKARWRKEQHVLLCQRTAALYEECREEKRQLYREALQSEQTMHLELRKQFELCKAHEAAACVRMPETF</sequence>
<evidence type="ECO:0000256" key="4">
    <source>
        <dbReference type="ARBA" id="ARBA00023175"/>
    </source>
</evidence>
<dbReference type="OMA" id="YQLYIAY"/>
<dbReference type="GO" id="GO:0000146">
    <property type="term" value="F:microfilament motor activity"/>
    <property type="evidence" value="ECO:0007669"/>
    <property type="project" value="TreeGrafter"/>
</dbReference>
<dbReference type="RefSeq" id="XP_029235705.1">
    <property type="nucleotide sequence ID" value="XM_029384438.1"/>
</dbReference>
<dbReference type="AlphaFoldDB" id="A0A422N4I3"/>
<evidence type="ECO:0000256" key="2">
    <source>
        <dbReference type="ARBA" id="ARBA00022840"/>
    </source>
</evidence>
<keyword evidence="3 6" id="KW-0518">Myosin</keyword>
<dbReference type="GO" id="GO:0005737">
    <property type="term" value="C:cytoplasm"/>
    <property type="evidence" value="ECO:0007669"/>
    <property type="project" value="TreeGrafter"/>
</dbReference>
<dbReference type="PANTHER" id="PTHR13140">
    <property type="entry name" value="MYOSIN"/>
    <property type="match status" value="1"/>
</dbReference>
<evidence type="ECO:0000259" key="7">
    <source>
        <dbReference type="PROSITE" id="PS51456"/>
    </source>
</evidence>
<dbReference type="VEuPathDB" id="TriTrypDB:TRSC58_00243"/>
<dbReference type="InterPro" id="IPR036961">
    <property type="entry name" value="Kinesin_motor_dom_sf"/>
</dbReference>
<accession>A0A422N4I3</accession>
<dbReference type="GeneID" id="40331590"/>
<dbReference type="GO" id="GO:0016020">
    <property type="term" value="C:membrane"/>
    <property type="evidence" value="ECO:0007669"/>
    <property type="project" value="TreeGrafter"/>
</dbReference>
<proteinExistence type="inferred from homology"/>
<dbReference type="EMBL" id="MKGL01000331">
    <property type="protein sequence ID" value="RNF00332.1"/>
    <property type="molecule type" value="Genomic_DNA"/>
</dbReference>
<gene>
    <name evidence="8" type="ORF">TraAM80_07657</name>
</gene>
<dbReference type="Gene3D" id="1.20.58.530">
    <property type="match status" value="1"/>
</dbReference>
<organism evidence="8 9">
    <name type="scientific">Trypanosoma rangeli</name>
    <dbReference type="NCBI Taxonomy" id="5698"/>
    <lineage>
        <taxon>Eukaryota</taxon>
        <taxon>Discoba</taxon>
        <taxon>Euglenozoa</taxon>
        <taxon>Kinetoplastea</taxon>
        <taxon>Metakinetoplastina</taxon>
        <taxon>Trypanosomatida</taxon>
        <taxon>Trypanosomatidae</taxon>
        <taxon>Trypanosoma</taxon>
        <taxon>Herpetosoma</taxon>
    </lineage>
</organism>
<dbReference type="PANTHER" id="PTHR13140:SF706">
    <property type="entry name" value="DILUTE CLASS UNCONVENTIONAL MYOSIN, ISOFORM C"/>
    <property type="match status" value="1"/>
</dbReference>
<feature type="domain" description="Myosin motor" evidence="7">
    <location>
        <begin position="1"/>
        <end position="625"/>
    </location>
</feature>
<keyword evidence="5 6" id="KW-0009">Actin-binding</keyword>
<dbReference type="Gene3D" id="1.10.10.820">
    <property type="match status" value="1"/>
</dbReference>
<dbReference type="CDD" id="cd00124">
    <property type="entry name" value="MYSc"/>
    <property type="match status" value="1"/>
</dbReference>
<dbReference type="GO" id="GO:0007015">
    <property type="term" value="P:actin filament organization"/>
    <property type="evidence" value="ECO:0007669"/>
    <property type="project" value="TreeGrafter"/>
</dbReference>
<dbReference type="InterPro" id="IPR027417">
    <property type="entry name" value="P-loop_NTPase"/>
</dbReference>
<reference evidence="8 9" key="1">
    <citation type="journal article" date="2018" name="BMC Genomics">
        <title>Genomic comparison of Trypanosoma conorhini and Trypanosoma rangeli to Trypanosoma cruzi strains of high and low virulence.</title>
        <authorList>
            <person name="Bradwell K.R."/>
            <person name="Koparde V.N."/>
            <person name="Matveyev A.V."/>
            <person name="Serrano M.G."/>
            <person name="Alves J.M."/>
            <person name="Parikh H."/>
            <person name="Huang B."/>
            <person name="Lee V."/>
            <person name="Espinosa-Alvarez O."/>
            <person name="Ortiz P.A."/>
            <person name="Costa-Martins A.G."/>
            <person name="Teixeira M.M."/>
            <person name="Buck G.A."/>
        </authorList>
    </citation>
    <scope>NUCLEOTIDE SEQUENCE [LARGE SCALE GENOMIC DNA]</scope>
    <source>
        <strain evidence="8 9">AM80</strain>
    </source>
</reference>
<feature type="binding site" evidence="6">
    <location>
        <begin position="49"/>
        <end position="56"/>
    </location>
    <ligand>
        <name>ATP</name>
        <dbReference type="ChEBI" id="CHEBI:30616"/>
    </ligand>
</feature>
<dbReference type="Gene3D" id="3.40.850.10">
    <property type="entry name" value="Kinesin motor domain"/>
    <property type="match status" value="1"/>
</dbReference>
<dbReference type="GO" id="GO:0016459">
    <property type="term" value="C:myosin complex"/>
    <property type="evidence" value="ECO:0007669"/>
    <property type="project" value="UniProtKB-KW"/>
</dbReference>
<keyword evidence="4 6" id="KW-0505">Motor protein</keyword>
<dbReference type="PROSITE" id="PS51456">
    <property type="entry name" value="MYOSIN_MOTOR"/>
    <property type="match status" value="1"/>
</dbReference>
<dbReference type="SMART" id="SM00242">
    <property type="entry name" value="MYSc"/>
    <property type="match status" value="1"/>
</dbReference>
<dbReference type="GO" id="GO:0051015">
    <property type="term" value="F:actin filament binding"/>
    <property type="evidence" value="ECO:0007669"/>
    <property type="project" value="TreeGrafter"/>
</dbReference>
<dbReference type="Proteomes" id="UP000283634">
    <property type="component" value="Unassembled WGS sequence"/>
</dbReference>
<keyword evidence="9" id="KW-1185">Reference proteome</keyword>
<evidence type="ECO:0000256" key="3">
    <source>
        <dbReference type="ARBA" id="ARBA00023123"/>
    </source>
</evidence>
<comment type="caution">
    <text evidence="8">The sequence shown here is derived from an EMBL/GenBank/DDBJ whole genome shotgun (WGS) entry which is preliminary data.</text>
</comment>
<dbReference type="PRINTS" id="PR00193">
    <property type="entry name" value="MYOSINHEAVY"/>
</dbReference>
<dbReference type="Gene3D" id="1.20.120.720">
    <property type="entry name" value="Myosin VI head, motor domain, U50 subdomain"/>
    <property type="match status" value="1"/>
</dbReference>
<dbReference type="InterPro" id="IPR001609">
    <property type="entry name" value="Myosin_head_motor_dom-like"/>
</dbReference>
<evidence type="ECO:0000256" key="1">
    <source>
        <dbReference type="ARBA" id="ARBA00022741"/>
    </source>
</evidence>
<feature type="region of interest" description="Actin-binding" evidence="6">
    <location>
        <begin position="504"/>
        <end position="526"/>
    </location>
</feature>
<evidence type="ECO:0000313" key="8">
    <source>
        <dbReference type="EMBL" id="RNF00332.1"/>
    </source>
</evidence>
<comment type="similarity">
    <text evidence="6">Belongs to the TRAFAC class myosin-kinesin ATPase superfamily. Myosin family.</text>
</comment>
<evidence type="ECO:0000256" key="6">
    <source>
        <dbReference type="PROSITE-ProRule" id="PRU00782"/>
    </source>
</evidence>
<keyword evidence="1 6" id="KW-0547">Nucleotide-binding</keyword>
<dbReference type="GO" id="GO:0005524">
    <property type="term" value="F:ATP binding"/>
    <property type="evidence" value="ECO:0007669"/>
    <property type="project" value="UniProtKB-UniRule"/>
</dbReference>
<protein>
    <submittedName>
        <fullName evidence="8">Putative myosin heavy chain</fullName>
    </submittedName>
</protein>
<dbReference type="SUPFAM" id="SSF52540">
    <property type="entry name" value="P-loop containing nucleoside triphosphate hydrolases"/>
    <property type="match status" value="1"/>
</dbReference>
<dbReference type="Pfam" id="PF00063">
    <property type="entry name" value="Myosin_head"/>
    <property type="match status" value="1"/>
</dbReference>